<sequence>MVSFSAGRNIVLFLLMRGLGAFSAQMLDVAIGWHVYARTGSALSLGLVGLAQFLPLVLLLRWSGPAADRYDRRKISALAALGQGGASLAIFLIAIFDAPIPWIYLALFALGSARAFSGPANSSLLPQIVDAAHFPRAVALSTTMFQAATIAGPALGGIFYALGSEKIFFACALLAAAAAPIAFKIVLPNAPAAIAPTGEKNALDGLRYIWSNKVLLGSISLDLFAVLFGGVTALLPIYCHDILHVGPEGLGFLRAAPAVGAIAVSVLLSVFPLRRHVGAKMFAAVAAYGVATLVFALSQNFWLSAAALASLGAFDVVSMVVRQTLSQIATPDPMRGRVSAVNFLFIGASNQLGEFESGVAAALLGAVGAALFGGVAAVVVVGVWAVLFPELRRADTFHPIEEKT</sequence>
<feature type="transmembrane region" description="Helical" evidence="7">
    <location>
        <begin position="137"/>
        <end position="161"/>
    </location>
</feature>
<dbReference type="RefSeq" id="WP_155445577.1">
    <property type="nucleotide sequence ID" value="NZ_JAOQNR010000004.1"/>
</dbReference>
<dbReference type="EMBL" id="WNKS01000005">
    <property type="protein sequence ID" value="MTV30881.1"/>
    <property type="molecule type" value="Genomic_DNA"/>
</dbReference>
<comment type="caution">
    <text evidence="8">The sequence shown here is derived from an EMBL/GenBank/DDBJ whole genome shotgun (WGS) entry which is preliminary data.</text>
</comment>
<dbReference type="AlphaFoldDB" id="A0A6N8DNW5"/>
<evidence type="ECO:0000256" key="6">
    <source>
        <dbReference type="ARBA" id="ARBA00023136"/>
    </source>
</evidence>
<feature type="transmembrane region" description="Helical" evidence="7">
    <location>
        <begin position="250"/>
        <end position="270"/>
    </location>
</feature>
<dbReference type="InterPro" id="IPR010290">
    <property type="entry name" value="TM_effector"/>
</dbReference>
<keyword evidence="6 7" id="KW-0472">Membrane</keyword>
<evidence type="ECO:0000256" key="2">
    <source>
        <dbReference type="ARBA" id="ARBA00022448"/>
    </source>
</evidence>
<keyword evidence="3" id="KW-1003">Cell membrane</keyword>
<keyword evidence="5 7" id="KW-1133">Transmembrane helix</keyword>
<evidence type="ECO:0000256" key="3">
    <source>
        <dbReference type="ARBA" id="ARBA00022475"/>
    </source>
</evidence>
<dbReference type="GO" id="GO:0005886">
    <property type="term" value="C:plasma membrane"/>
    <property type="evidence" value="ECO:0007669"/>
    <property type="project" value="UniProtKB-SubCell"/>
</dbReference>
<feature type="transmembrane region" description="Helical" evidence="7">
    <location>
        <begin position="12"/>
        <end position="36"/>
    </location>
</feature>
<dbReference type="SUPFAM" id="SSF103473">
    <property type="entry name" value="MFS general substrate transporter"/>
    <property type="match status" value="1"/>
</dbReference>
<dbReference type="Pfam" id="PF05977">
    <property type="entry name" value="MFS_3"/>
    <property type="match status" value="1"/>
</dbReference>
<dbReference type="PANTHER" id="PTHR23513">
    <property type="entry name" value="INTEGRAL MEMBRANE EFFLUX PROTEIN-RELATED"/>
    <property type="match status" value="1"/>
</dbReference>
<feature type="transmembrane region" description="Helical" evidence="7">
    <location>
        <begin position="214"/>
        <end position="238"/>
    </location>
</feature>
<feature type="transmembrane region" description="Helical" evidence="7">
    <location>
        <begin position="359"/>
        <end position="387"/>
    </location>
</feature>
<evidence type="ECO:0000256" key="5">
    <source>
        <dbReference type="ARBA" id="ARBA00022989"/>
    </source>
</evidence>
<protein>
    <submittedName>
        <fullName evidence="8">MFS transporter</fullName>
    </submittedName>
</protein>
<feature type="transmembrane region" description="Helical" evidence="7">
    <location>
        <begin position="277"/>
        <end position="295"/>
    </location>
</feature>
<evidence type="ECO:0000313" key="8">
    <source>
        <dbReference type="EMBL" id="MTV30881.1"/>
    </source>
</evidence>
<accession>A0A6N8DNW5</accession>
<evidence type="ECO:0000256" key="4">
    <source>
        <dbReference type="ARBA" id="ARBA00022692"/>
    </source>
</evidence>
<dbReference type="PANTHER" id="PTHR23513:SF9">
    <property type="entry name" value="ENTEROBACTIN EXPORTER ENTS"/>
    <property type="match status" value="1"/>
</dbReference>
<evidence type="ECO:0000256" key="7">
    <source>
        <dbReference type="SAM" id="Phobius"/>
    </source>
</evidence>
<keyword evidence="4 7" id="KW-0812">Transmembrane</keyword>
<reference evidence="8 9" key="1">
    <citation type="submission" date="2019-11" db="EMBL/GenBank/DDBJ databases">
        <title>Whole-genome sequence of a Rhodoblastus acidophilus DSM 142.</title>
        <authorList>
            <person name="Kyndt J.A."/>
            <person name="Meyer T.E."/>
        </authorList>
    </citation>
    <scope>NUCLEOTIDE SEQUENCE [LARGE SCALE GENOMIC DNA]</scope>
    <source>
        <strain evidence="8 9">DSM 142</strain>
    </source>
</reference>
<name>A0A6N8DNW5_RHOAC</name>
<keyword evidence="2" id="KW-0813">Transport</keyword>
<dbReference type="InterPro" id="IPR036259">
    <property type="entry name" value="MFS_trans_sf"/>
</dbReference>
<dbReference type="CDD" id="cd06173">
    <property type="entry name" value="MFS_MefA_like"/>
    <property type="match status" value="1"/>
</dbReference>
<feature type="transmembrane region" description="Helical" evidence="7">
    <location>
        <begin position="42"/>
        <end position="63"/>
    </location>
</feature>
<organism evidence="8 9">
    <name type="scientific">Rhodoblastus acidophilus</name>
    <name type="common">Rhodopseudomonas acidophila</name>
    <dbReference type="NCBI Taxonomy" id="1074"/>
    <lineage>
        <taxon>Bacteria</taxon>
        <taxon>Pseudomonadati</taxon>
        <taxon>Pseudomonadota</taxon>
        <taxon>Alphaproteobacteria</taxon>
        <taxon>Hyphomicrobiales</taxon>
        <taxon>Rhodoblastaceae</taxon>
        <taxon>Rhodoblastus</taxon>
    </lineage>
</organism>
<comment type="subcellular location">
    <subcellularLocation>
        <location evidence="1">Cell membrane</location>
        <topology evidence="1">Multi-pass membrane protein</topology>
    </subcellularLocation>
</comment>
<gene>
    <name evidence="8" type="ORF">GJ654_07730</name>
</gene>
<proteinExistence type="predicted"/>
<feature type="transmembrane region" description="Helical" evidence="7">
    <location>
        <begin position="75"/>
        <end position="96"/>
    </location>
</feature>
<dbReference type="Proteomes" id="UP000439113">
    <property type="component" value="Unassembled WGS sequence"/>
</dbReference>
<dbReference type="OrthoDB" id="7283966at2"/>
<dbReference type="Gene3D" id="1.20.1250.20">
    <property type="entry name" value="MFS general substrate transporter like domains"/>
    <property type="match status" value="1"/>
</dbReference>
<evidence type="ECO:0000313" key="9">
    <source>
        <dbReference type="Proteomes" id="UP000439113"/>
    </source>
</evidence>
<evidence type="ECO:0000256" key="1">
    <source>
        <dbReference type="ARBA" id="ARBA00004651"/>
    </source>
</evidence>